<dbReference type="InterPro" id="IPR005162">
    <property type="entry name" value="Retrotrans_gag_dom"/>
</dbReference>
<evidence type="ECO:0000259" key="2">
    <source>
        <dbReference type="Pfam" id="PF03732"/>
    </source>
</evidence>
<dbReference type="AlphaFoldDB" id="A0A8T2TDU2"/>
<gene>
    <name evidence="3" type="ORF">KP509_14G034500</name>
</gene>
<organism evidence="3 4">
    <name type="scientific">Ceratopteris richardii</name>
    <name type="common">Triangle waterfern</name>
    <dbReference type="NCBI Taxonomy" id="49495"/>
    <lineage>
        <taxon>Eukaryota</taxon>
        <taxon>Viridiplantae</taxon>
        <taxon>Streptophyta</taxon>
        <taxon>Embryophyta</taxon>
        <taxon>Tracheophyta</taxon>
        <taxon>Polypodiopsida</taxon>
        <taxon>Polypodiidae</taxon>
        <taxon>Polypodiales</taxon>
        <taxon>Pteridineae</taxon>
        <taxon>Pteridaceae</taxon>
        <taxon>Parkerioideae</taxon>
        <taxon>Ceratopteris</taxon>
    </lineage>
</organism>
<feature type="compositionally biased region" description="Low complexity" evidence="1">
    <location>
        <begin position="324"/>
        <end position="356"/>
    </location>
</feature>
<feature type="compositionally biased region" description="Basic and acidic residues" evidence="1">
    <location>
        <begin position="87"/>
        <end position="100"/>
    </location>
</feature>
<reference evidence="3" key="1">
    <citation type="submission" date="2021-08" db="EMBL/GenBank/DDBJ databases">
        <title>WGS assembly of Ceratopteris richardii.</title>
        <authorList>
            <person name="Marchant D.B."/>
            <person name="Chen G."/>
            <person name="Jenkins J."/>
            <person name="Shu S."/>
            <person name="Leebens-Mack J."/>
            <person name="Grimwood J."/>
            <person name="Schmutz J."/>
            <person name="Soltis P."/>
            <person name="Soltis D."/>
            <person name="Chen Z.-H."/>
        </authorList>
    </citation>
    <scope>NUCLEOTIDE SEQUENCE</scope>
    <source>
        <strain evidence="3">Whitten #5841</strain>
        <tissue evidence="3">Leaf</tissue>
    </source>
</reference>
<comment type="caution">
    <text evidence="3">The sequence shown here is derived from an EMBL/GenBank/DDBJ whole genome shotgun (WGS) entry which is preliminary data.</text>
</comment>
<evidence type="ECO:0000256" key="1">
    <source>
        <dbReference type="SAM" id="MobiDB-lite"/>
    </source>
</evidence>
<dbReference type="InterPro" id="IPR021109">
    <property type="entry name" value="Peptidase_aspartic_dom_sf"/>
</dbReference>
<feature type="compositionally biased region" description="Basic and acidic residues" evidence="1">
    <location>
        <begin position="13"/>
        <end position="25"/>
    </location>
</feature>
<keyword evidence="4" id="KW-1185">Reference proteome</keyword>
<dbReference type="CDD" id="cd00303">
    <property type="entry name" value="retropepsin_like"/>
    <property type="match status" value="1"/>
</dbReference>
<dbReference type="OrthoDB" id="1939000at2759"/>
<feature type="compositionally biased region" description="Basic residues" evidence="1">
    <location>
        <begin position="112"/>
        <end position="124"/>
    </location>
</feature>
<evidence type="ECO:0000313" key="3">
    <source>
        <dbReference type="EMBL" id="KAH7415258.1"/>
    </source>
</evidence>
<dbReference type="Gene3D" id="2.40.70.10">
    <property type="entry name" value="Acid Proteases"/>
    <property type="match status" value="1"/>
</dbReference>
<feature type="region of interest" description="Disordered" evidence="1">
    <location>
        <begin position="296"/>
        <end position="365"/>
    </location>
</feature>
<evidence type="ECO:0000313" key="4">
    <source>
        <dbReference type="Proteomes" id="UP000825935"/>
    </source>
</evidence>
<feature type="region of interest" description="Disordered" evidence="1">
    <location>
        <begin position="569"/>
        <end position="617"/>
    </location>
</feature>
<dbReference type="Proteomes" id="UP000825935">
    <property type="component" value="Chromosome 14"/>
</dbReference>
<name>A0A8T2TDU2_CERRI</name>
<feature type="region of interest" description="Disordered" evidence="1">
    <location>
        <begin position="87"/>
        <end position="148"/>
    </location>
</feature>
<feature type="region of interest" description="Disordered" evidence="1">
    <location>
        <begin position="1"/>
        <end position="62"/>
    </location>
</feature>
<protein>
    <recommendedName>
        <fullName evidence="2">Retrotransposon gag domain-containing protein</fullName>
    </recommendedName>
</protein>
<proteinExistence type="predicted"/>
<dbReference type="EMBL" id="CM035419">
    <property type="protein sequence ID" value="KAH7415258.1"/>
    <property type="molecule type" value="Genomic_DNA"/>
</dbReference>
<dbReference type="Pfam" id="PF08284">
    <property type="entry name" value="RVP_2"/>
    <property type="match status" value="1"/>
</dbReference>
<accession>A0A8T2TDU2</accession>
<feature type="region of interest" description="Disordered" evidence="1">
    <location>
        <begin position="629"/>
        <end position="666"/>
    </location>
</feature>
<feature type="compositionally biased region" description="Basic residues" evidence="1">
    <location>
        <begin position="585"/>
        <end position="599"/>
    </location>
</feature>
<dbReference type="Pfam" id="PF03732">
    <property type="entry name" value="Retrotrans_gag"/>
    <property type="match status" value="1"/>
</dbReference>
<feature type="compositionally biased region" description="Polar residues" evidence="1">
    <location>
        <begin position="312"/>
        <end position="323"/>
    </location>
</feature>
<feature type="domain" description="Retrotransposon gag" evidence="2">
    <location>
        <begin position="180"/>
        <end position="268"/>
    </location>
</feature>
<sequence length="666" mass="76559">MEGEGNDIFLSDVEPRGGGHKETGREKRRNKGRRQQTPPPTRNYDSGTLERDKEEPLAMEWMMAQDTRMDRLESTIASLAKLLKVPVEPKEDQDKGKQPELQEGETSGRTSRQGRRPQTRRRRPVSSSDDGSDSDSYGRFKPCPPEKFRGKRNSLAVSKWLRDMEQYLDLQRVGRRHWVKIAASFLADDADAWFLAESAREEFKSWKEFKAAFEEYFIPQKESFKLRDEWRGLKQEGPLSEYIRKYRRLMLQITEMHDLDRLHGFLYGCSVWMRREIEKQSPPTWEEAIVMAERYQDAESNRRAQSMRKTENISPRRNQQGAGNTNTNTRPANATQNTGNVPVQRNQNNYGNNQQRALPAPQWQRNDPRPFCRTCRGNHWTHQCTRNNNQTRVQTAQVEEEPQRRNTNVVLTELDDNDEEVQAGNNAPHVGTVAAMPGCFPMTLRVIQNMYFWGTFGNKRKAVLVDSGATHNFMSPQCAASLQLALSKLPEMSVTFAQGRDDNVKIALNVRMTIGEWSAKLDFLVVPLESFDVIVGLSFMDRYMVSMLGNIVVVDWKFRCPRQVRKGREPRIEFTGIKSQNNHSSHNKRGGGQAKKRKGTNVSRGYALQQSEKREQEIEFRGRKVEICSRNSKGRAKTTDTRAFDGQASGKSDEARSSGTFVRHKV</sequence>
<dbReference type="SUPFAM" id="SSF50630">
    <property type="entry name" value="Acid proteases"/>
    <property type="match status" value="1"/>
</dbReference>